<dbReference type="GO" id="GO:0006376">
    <property type="term" value="P:mRNA splice site recognition"/>
    <property type="evidence" value="ECO:0007669"/>
    <property type="project" value="InterPro"/>
</dbReference>
<feature type="coiled-coil region" evidence="2">
    <location>
        <begin position="87"/>
        <end position="145"/>
    </location>
</feature>
<evidence type="ECO:0000256" key="1">
    <source>
        <dbReference type="ARBA" id="ARBA00005655"/>
    </source>
</evidence>
<evidence type="ECO:0000256" key="2">
    <source>
        <dbReference type="SAM" id="Coils"/>
    </source>
</evidence>
<organism evidence="4">
    <name type="scientific">Arcella intermedia</name>
    <dbReference type="NCBI Taxonomy" id="1963864"/>
    <lineage>
        <taxon>Eukaryota</taxon>
        <taxon>Amoebozoa</taxon>
        <taxon>Tubulinea</taxon>
        <taxon>Elardia</taxon>
        <taxon>Arcellinida</taxon>
        <taxon>Sphaerothecina</taxon>
        <taxon>Arcellidae</taxon>
        <taxon>Arcella</taxon>
    </lineage>
</organism>
<feature type="compositionally biased region" description="Basic and acidic residues" evidence="3">
    <location>
        <begin position="229"/>
        <end position="250"/>
    </location>
</feature>
<dbReference type="GO" id="GO:0005685">
    <property type="term" value="C:U1 snRNP"/>
    <property type="evidence" value="ECO:0007669"/>
    <property type="project" value="InterPro"/>
</dbReference>
<keyword evidence="2" id="KW-0175">Coiled coil</keyword>
<accession>A0A6B2L8Z0</accession>
<dbReference type="AlphaFoldDB" id="A0A6B2L8Z0"/>
<protein>
    <submittedName>
        <fullName evidence="4">Uncharacterized protein</fullName>
    </submittedName>
</protein>
<dbReference type="EMBL" id="GIBP01004533">
    <property type="protein sequence ID" value="NDV33502.1"/>
    <property type="molecule type" value="Transcribed_RNA"/>
</dbReference>
<proteinExistence type="inferred from homology"/>
<dbReference type="InterPro" id="IPR004882">
    <property type="entry name" value="Luc7-rel"/>
</dbReference>
<sequence length="339" mass="40556">MDAARQLLDELMGRNRNELPDERREVNRRFDDPDVCKYFLCGFCPHDLFTNTKSDLGPCNNIHDEELKEKWELCDKKHRYPYESDFYRFLERLISDLDRKIQRSLQRIQDQDTPDMLNEQNKLKLARINTETESLLRKIEDLGEQGEVEEASACMKRLDALKLEKSQLLRASEMYSVTAQEKKMRVCEVCGAFLIVNDTDKRTAGHVDGKLHTGYALIRVALDDYNKRMENERTKRRGADLEAADKESKKASPKKSRERSRERERERDRTRSGDRDRERDRDRRGGRRERERERSRERNFDHQDNPEGRERSKSRERRKSRHSDEGRYTEDRDGKRRRI</sequence>
<feature type="region of interest" description="Disordered" evidence="3">
    <location>
        <begin position="229"/>
        <end position="339"/>
    </location>
</feature>
<dbReference type="GO" id="GO:0003729">
    <property type="term" value="F:mRNA binding"/>
    <property type="evidence" value="ECO:0007669"/>
    <property type="project" value="InterPro"/>
</dbReference>
<feature type="compositionally biased region" description="Basic and acidic residues" evidence="3">
    <location>
        <begin position="259"/>
        <end position="313"/>
    </location>
</feature>
<feature type="compositionally biased region" description="Basic and acidic residues" evidence="3">
    <location>
        <begin position="322"/>
        <end position="339"/>
    </location>
</feature>
<comment type="similarity">
    <text evidence="1">Belongs to the Luc7 family.</text>
</comment>
<evidence type="ECO:0000256" key="3">
    <source>
        <dbReference type="SAM" id="MobiDB-lite"/>
    </source>
</evidence>
<reference evidence="4" key="1">
    <citation type="journal article" date="2020" name="J. Eukaryot. Microbiol.">
        <title>De novo Sequencing, Assembly and Annotation of the Transcriptome for the Free-Living Testate Amoeba Arcella intermedia.</title>
        <authorList>
            <person name="Ribeiro G.M."/>
            <person name="Porfirio-Sousa A.L."/>
            <person name="Maurer-Alcala X.X."/>
            <person name="Katz L.A."/>
            <person name="Lahr D.J.G."/>
        </authorList>
    </citation>
    <scope>NUCLEOTIDE SEQUENCE</scope>
</reference>
<evidence type="ECO:0000313" key="4">
    <source>
        <dbReference type="EMBL" id="NDV33502.1"/>
    </source>
</evidence>
<dbReference type="Pfam" id="PF03194">
    <property type="entry name" value="LUC7"/>
    <property type="match status" value="1"/>
</dbReference>
<name>A0A6B2L8Z0_9EUKA</name>
<dbReference type="PANTHER" id="PTHR12375">
    <property type="entry name" value="RNA-BINDING PROTEIN LUC7-RELATED"/>
    <property type="match status" value="1"/>
</dbReference>